<comment type="cofactor">
    <cofactor evidence="1 9">
        <name>pyridoxal 5'-phosphate</name>
        <dbReference type="ChEBI" id="CHEBI:597326"/>
    </cofactor>
</comment>
<comment type="subunit">
    <text evidence="4 9">Homodimer.</text>
</comment>
<evidence type="ECO:0000256" key="5">
    <source>
        <dbReference type="ARBA" id="ARBA00022576"/>
    </source>
</evidence>
<name>A0A6J4VBB2_9BACT</name>
<keyword evidence="5 9" id="KW-0032">Aminotransferase</keyword>
<dbReference type="InterPro" id="IPR004839">
    <property type="entry name" value="Aminotransferase_I/II_large"/>
</dbReference>
<dbReference type="GO" id="GO:0000105">
    <property type="term" value="P:L-histidine biosynthetic process"/>
    <property type="evidence" value="ECO:0007669"/>
    <property type="project" value="UniProtKB-UniRule"/>
</dbReference>
<evidence type="ECO:0000256" key="9">
    <source>
        <dbReference type="HAMAP-Rule" id="MF_01023"/>
    </source>
</evidence>
<dbReference type="PANTHER" id="PTHR43643:SF3">
    <property type="entry name" value="HISTIDINOL-PHOSPHATE AMINOTRANSFERASE"/>
    <property type="match status" value="1"/>
</dbReference>
<dbReference type="PANTHER" id="PTHR43643">
    <property type="entry name" value="HISTIDINOL-PHOSPHATE AMINOTRANSFERASE 2"/>
    <property type="match status" value="1"/>
</dbReference>
<evidence type="ECO:0000259" key="10">
    <source>
        <dbReference type="Pfam" id="PF00155"/>
    </source>
</evidence>
<sequence>MQFKEYLLNVPTYRPPKPAGEGDAPIARLGANENPLGPSPLAVEAMRDVLPHVNRYSDAGSWPTRRILGAHFDIAPEQILCTNGSDEMIYMLCLAFLREGDETVMADGSFVSYGMRTLAMGGQPLRVPLRDYVHDLDAMADAITARTRLIFLCNPNNPTGTTVGSAAVARFLSRVPEDVLIVADEAYIEFAEGADTPDLLAEVRGGRRNLIVLRTFAKIYGLAGLRLGYAFGSTEVISYLDRARTVFNVNALAQAAAPAALADTEHVARVRAHAVAARARFTEELTALGLQPIPSATNFMAVKVNGDDGAIAAALLERGIMVNPIGGWGLPGHIRISFGTDEENERFFAAMREVVRGVPATV</sequence>
<dbReference type="HAMAP" id="MF_01023">
    <property type="entry name" value="HisC_aminotrans_2"/>
    <property type="match status" value="1"/>
</dbReference>
<evidence type="ECO:0000256" key="7">
    <source>
        <dbReference type="ARBA" id="ARBA00022898"/>
    </source>
</evidence>
<dbReference type="NCBIfam" id="TIGR01141">
    <property type="entry name" value="hisC"/>
    <property type="match status" value="1"/>
</dbReference>
<comment type="pathway">
    <text evidence="2 9">Amino-acid biosynthesis; L-histidine biosynthesis; L-histidine from 5-phospho-alpha-D-ribose 1-diphosphate: step 7/9.</text>
</comment>
<evidence type="ECO:0000256" key="1">
    <source>
        <dbReference type="ARBA" id="ARBA00001933"/>
    </source>
</evidence>
<keyword evidence="9" id="KW-0028">Amino-acid biosynthesis</keyword>
<feature type="modified residue" description="N6-(pyridoxal phosphate)lysine" evidence="9">
    <location>
        <position position="218"/>
    </location>
</feature>
<dbReference type="EC" id="2.6.1.9" evidence="9"/>
<evidence type="ECO:0000256" key="8">
    <source>
        <dbReference type="ARBA" id="ARBA00047481"/>
    </source>
</evidence>
<dbReference type="InterPro" id="IPR015424">
    <property type="entry name" value="PyrdxlP-dep_Trfase"/>
</dbReference>
<gene>
    <name evidence="9" type="primary">hisC</name>
    <name evidence="11" type="ORF">AVDCRST_MAG18-2155</name>
</gene>
<comment type="similarity">
    <text evidence="3 9">Belongs to the class-II pyridoxal-phosphate-dependent aminotransferase family. Histidinol-phosphate aminotransferase subfamily.</text>
</comment>
<dbReference type="Pfam" id="PF00155">
    <property type="entry name" value="Aminotran_1_2"/>
    <property type="match status" value="1"/>
</dbReference>
<dbReference type="InterPro" id="IPR015422">
    <property type="entry name" value="PyrdxlP-dep_Trfase_small"/>
</dbReference>
<dbReference type="EMBL" id="CADCWN010000167">
    <property type="protein sequence ID" value="CAA9572621.1"/>
    <property type="molecule type" value="Genomic_DNA"/>
</dbReference>
<dbReference type="CDD" id="cd00609">
    <property type="entry name" value="AAT_like"/>
    <property type="match status" value="1"/>
</dbReference>
<comment type="catalytic activity">
    <reaction evidence="8 9">
        <text>L-histidinol phosphate + 2-oxoglutarate = 3-(imidazol-4-yl)-2-oxopropyl phosphate + L-glutamate</text>
        <dbReference type="Rhea" id="RHEA:23744"/>
        <dbReference type="ChEBI" id="CHEBI:16810"/>
        <dbReference type="ChEBI" id="CHEBI:29985"/>
        <dbReference type="ChEBI" id="CHEBI:57766"/>
        <dbReference type="ChEBI" id="CHEBI:57980"/>
        <dbReference type="EC" id="2.6.1.9"/>
    </reaction>
</comment>
<feature type="domain" description="Aminotransferase class I/classII large" evidence="10">
    <location>
        <begin position="28"/>
        <end position="349"/>
    </location>
</feature>
<evidence type="ECO:0000256" key="6">
    <source>
        <dbReference type="ARBA" id="ARBA00022679"/>
    </source>
</evidence>
<evidence type="ECO:0000256" key="3">
    <source>
        <dbReference type="ARBA" id="ARBA00007970"/>
    </source>
</evidence>
<reference evidence="11" key="1">
    <citation type="submission" date="2020-02" db="EMBL/GenBank/DDBJ databases">
        <authorList>
            <person name="Meier V. D."/>
        </authorList>
    </citation>
    <scope>NUCLEOTIDE SEQUENCE</scope>
    <source>
        <strain evidence="11">AVDCRST_MAG18</strain>
    </source>
</reference>
<keyword evidence="9" id="KW-0368">Histidine biosynthesis</keyword>
<keyword evidence="7 9" id="KW-0663">Pyridoxal phosphate</keyword>
<evidence type="ECO:0000256" key="4">
    <source>
        <dbReference type="ARBA" id="ARBA00011738"/>
    </source>
</evidence>
<dbReference type="SUPFAM" id="SSF53383">
    <property type="entry name" value="PLP-dependent transferases"/>
    <property type="match status" value="1"/>
</dbReference>
<dbReference type="GO" id="GO:0004400">
    <property type="term" value="F:histidinol-phosphate transaminase activity"/>
    <property type="evidence" value="ECO:0007669"/>
    <property type="project" value="UniProtKB-UniRule"/>
</dbReference>
<dbReference type="Gene3D" id="3.90.1150.10">
    <property type="entry name" value="Aspartate Aminotransferase, domain 1"/>
    <property type="match status" value="1"/>
</dbReference>
<dbReference type="InterPro" id="IPR015421">
    <property type="entry name" value="PyrdxlP-dep_Trfase_major"/>
</dbReference>
<keyword evidence="6 9" id="KW-0808">Transferase</keyword>
<accession>A0A6J4VBB2</accession>
<protein>
    <recommendedName>
        <fullName evidence="9">Histidinol-phosphate aminotransferase</fullName>
        <ecNumber evidence="9">2.6.1.9</ecNumber>
    </recommendedName>
    <alternativeName>
        <fullName evidence="9">Imidazole acetol-phosphate transaminase</fullName>
    </alternativeName>
</protein>
<dbReference type="AlphaFoldDB" id="A0A6J4VBB2"/>
<dbReference type="Gene3D" id="3.40.640.10">
    <property type="entry name" value="Type I PLP-dependent aspartate aminotransferase-like (Major domain)"/>
    <property type="match status" value="1"/>
</dbReference>
<dbReference type="InterPro" id="IPR005861">
    <property type="entry name" value="HisP_aminotrans"/>
</dbReference>
<dbReference type="GO" id="GO:0030170">
    <property type="term" value="F:pyridoxal phosphate binding"/>
    <property type="evidence" value="ECO:0007669"/>
    <property type="project" value="InterPro"/>
</dbReference>
<evidence type="ECO:0000313" key="11">
    <source>
        <dbReference type="EMBL" id="CAA9572621.1"/>
    </source>
</evidence>
<dbReference type="UniPathway" id="UPA00031">
    <property type="reaction ID" value="UER00012"/>
</dbReference>
<dbReference type="InterPro" id="IPR050106">
    <property type="entry name" value="HistidinolP_aminotransfase"/>
</dbReference>
<evidence type="ECO:0000256" key="2">
    <source>
        <dbReference type="ARBA" id="ARBA00005011"/>
    </source>
</evidence>
<organism evidence="11">
    <name type="scientific">uncultured Thermomicrobiales bacterium</name>
    <dbReference type="NCBI Taxonomy" id="1645740"/>
    <lineage>
        <taxon>Bacteria</taxon>
        <taxon>Pseudomonadati</taxon>
        <taxon>Thermomicrobiota</taxon>
        <taxon>Thermomicrobia</taxon>
        <taxon>Thermomicrobiales</taxon>
        <taxon>environmental samples</taxon>
    </lineage>
</organism>
<proteinExistence type="inferred from homology"/>